<name>X1A812_9ZZZZ</name>
<evidence type="ECO:0000313" key="1">
    <source>
        <dbReference type="EMBL" id="GAG77834.1"/>
    </source>
</evidence>
<dbReference type="AlphaFoldDB" id="X1A812"/>
<reference evidence="1" key="1">
    <citation type="journal article" date="2014" name="Front. Microbiol.">
        <title>High frequency of phylogenetically diverse reductive dehalogenase-homologous genes in deep subseafloor sedimentary metagenomes.</title>
        <authorList>
            <person name="Kawai M."/>
            <person name="Futagami T."/>
            <person name="Toyoda A."/>
            <person name="Takaki Y."/>
            <person name="Nishi S."/>
            <person name="Hori S."/>
            <person name="Arai W."/>
            <person name="Tsubouchi T."/>
            <person name="Morono Y."/>
            <person name="Uchiyama I."/>
            <person name="Ito T."/>
            <person name="Fujiyama A."/>
            <person name="Inagaki F."/>
            <person name="Takami H."/>
        </authorList>
    </citation>
    <scope>NUCLEOTIDE SEQUENCE</scope>
    <source>
        <strain evidence="1">Expedition CK06-06</strain>
    </source>
</reference>
<gene>
    <name evidence="1" type="ORF">S01H4_29256</name>
</gene>
<accession>X1A812</accession>
<proteinExistence type="predicted"/>
<protein>
    <submittedName>
        <fullName evidence="1">Uncharacterized protein</fullName>
    </submittedName>
</protein>
<feature type="non-terminal residue" evidence="1">
    <location>
        <position position="33"/>
    </location>
</feature>
<sequence length="33" mass="3779">MNTSKIDPLPFQLEAVYGYILKLPLLHPLILKV</sequence>
<dbReference type="EMBL" id="BART01014855">
    <property type="protein sequence ID" value="GAG77834.1"/>
    <property type="molecule type" value="Genomic_DNA"/>
</dbReference>
<comment type="caution">
    <text evidence="1">The sequence shown here is derived from an EMBL/GenBank/DDBJ whole genome shotgun (WGS) entry which is preliminary data.</text>
</comment>
<organism evidence="1">
    <name type="scientific">marine sediment metagenome</name>
    <dbReference type="NCBI Taxonomy" id="412755"/>
    <lineage>
        <taxon>unclassified sequences</taxon>
        <taxon>metagenomes</taxon>
        <taxon>ecological metagenomes</taxon>
    </lineage>
</organism>